<organism evidence="1 2">
    <name type="scientific">Mucilaginibacter gynuensis</name>
    <dbReference type="NCBI Taxonomy" id="1302236"/>
    <lineage>
        <taxon>Bacteria</taxon>
        <taxon>Pseudomonadati</taxon>
        <taxon>Bacteroidota</taxon>
        <taxon>Sphingobacteriia</taxon>
        <taxon>Sphingobacteriales</taxon>
        <taxon>Sphingobacteriaceae</taxon>
        <taxon>Mucilaginibacter</taxon>
    </lineage>
</organism>
<gene>
    <name evidence="1" type="ORF">GCM10023149_24320</name>
</gene>
<reference evidence="2" key="1">
    <citation type="journal article" date="2019" name="Int. J. Syst. Evol. Microbiol.">
        <title>The Global Catalogue of Microorganisms (GCM) 10K type strain sequencing project: providing services to taxonomists for standard genome sequencing and annotation.</title>
        <authorList>
            <consortium name="The Broad Institute Genomics Platform"/>
            <consortium name="The Broad Institute Genome Sequencing Center for Infectious Disease"/>
            <person name="Wu L."/>
            <person name="Ma J."/>
        </authorList>
    </citation>
    <scope>NUCLEOTIDE SEQUENCE [LARGE SCALE GENOMIC DNA]</scope>
    <source>
        <strain evidence="2">JCM 17705</strain>
    </source>
</reference>
<comment type="caution">
    <text evidence="1">The sequence shown here is derived from an EMBL/GenBank/DDBJ whole genome shotgun (WGS) entry which is preliminary data.</text>
</comment>
<dbReference type="EMBL" id="BAABFT010000005">
    <property type="protein sequence ID" value="GAA4323398.1"/>
    <property type="molecule type" value="Genomic_DNA"/>
</dbReference>
<evidence type="ECO:0000313" key="1">
    <source>
        <dbReference type="EMBL" id="GAA4323398.1"/>
    </source>
</evidence>
<protein>
    <recommendedName>
        <fullName evidence="3">DUF4302 domain-containing protein</fullName>
    </recommendedName>
</protein>
<dbReference type="PROSITE" id="PS51257">
    <property type="entry name" value="PROKAR_LIPOPROTEIN"/>
    <property type="match status" value="1"/>
</dbReference>
<accession>A0ABP8GFH6</accession>
<proteinExistence type="predicted"/>
<dbReference type="InterPro" id="IPR025396">
    <property type="entry name" value="DUF4302"/>
</dbReference>
<name>A0ABP8GFH6_9SPHI</name>
<sequence length="437" mass="47961">MKKYIIYTLLSVGLLASCKKGVDPAPGERPEERTEAKLKEYNDALTGSTNGWVAYLYPDGGSGFSFYMKFSTNNRVTMLADISEQSTQDVHESSYRLKSVLAPSLLFDTYNYMHILADPAPEVNGGVAGWGLYSDFEFSFDKVSGDTITLRGNLLDSKLILIKATAAQAESYNNKGLNTLVNDILGYTAENQYLFVNLGDATQVQATINASNKIFTLNWLKDNVISTSSSAFAFTLTGIVLKEPVEYEGKQITELTWDAANKQLYTTVGGEKVIVQVSPTPILPLHLLIGVSYSNIIVPYASSYPGWSADFVSRRAAAAATMLAGPYGLRLDRMQFQFDVLSSRLTITADIYQGGNKFLADFPYTYSKTADGIYKFTAGNLSGNASLIRDNMAPLTTQRLSVDTFTLDYFFDSASGQVLGQFKSVEHPEFTFSGTLN</sequence>
<keyword evidence="2" id="KW-1185">Reference proteome</keyword>
<dbReference type="Proteomes" id="UP001500582">
    <property type="component" value="Unassembled WGS sequence"/>
</dbReference>
<evidence type="ECO:0008006" key="3">
    <source>
        <dbReference type="Google" id="ProtNLM"/>
    </source>
</evidence>
<dbReference type="Pfam" id="PF14135">
    <property type="entry name" value="DUF4302"/>
    <property type="match status" value="1"/>
</dbReference>
<dbReference type="RefSeq" id="WP_345211351.1">
    <property type="nucleotide sequence ID" value="NZ_BAABFT010000005.1"/>
</dbReference>
<evidence type="ECO:0000313" key="2">
    <source>
        <dbReference type="Proteomes" id="UP001500582"/>
    </source>
</evidence>